<protein>
    <recommendedName>
        <fullName evidence="5">Molybdopterin synthase sulfur carrier subunit</fullName>
    </recommendedName>
    <alternativeName>
        <fullName evidence="11">MPT synthase subunit 1</fullName>
    </alternativeName>
    <alternativeName>
        <fullName evidence="8">Molybdenum cofactor biosynthesis protein D</fullName>
    </alternativeName>
    <alternativeName>
        <fullName evidence="10">Molybdopterin-converting factor small subunit</fullName>
    </alternativeName>
    <alternativeName>
        <fullName evidence="9">Molybdopterin-converting factor subunit 1</fullName>
    </alternativeName>
    <alternativeName>
        <fullName evidence="12">Sulfur carrier protein MoaD</fullName>
    </alternativeName>
</protein>
<gene>
    <name evidence="13" type="primary">moaD</name>
    <name evidence="13" type="ORF">F4V44_23280</name>
</gene>
<dbReference type="Proteomes" id="UP000326671">
    <property type="component" value="Unassembled WGS sequence"/>
</dbReference>
<organism evidence="13 14">
    <name type="scientific">Niallia endozanthoxylica</name>
    <dbReference type="NCBI Taxonomy" id="2036016"/>
    <lineage>
        <taxon>Bacteria</taxon>
        <taxon>Bacillati</taxon>
        <taxon>Bacillota</taxon>
        <taxon>Bacilli</taxon>
        <taxon>Bacillales</taxon>
        <taxon>Bacillaceae</taxon>
        <taxon>Niallia</taxon>
    </lineage>
</organism>
<evidence type="ECO:0000256" key="4">
    <source>
        <dbReference type="ARBA" id="ARBA00024200"/>
    </source>
</evidence>
<dbReference type="NCBIfam" id="TIGR01682">
    <property type="entry name" value="moaD"/>
    <property type="match status" value="1"/>
</dbReference>
<dbReference type="OrthoDB" id="9801945at2"/>
<evidence type="ECO:0000256" key="9">
    <source>
        <dbReference type="ARBA" id="ARBA00076711"/>
    </source>
</evidence>
<dbReference type="CDD" id="cd00754">
    <property type="entry name" value="Ubl_MoaD"/>
    <property type="match status" value="1"/>
</dbReference>
<evidence type="ECO:0000256" key="10">
    <source>
        <dbReference type="ARBA" id="ARBA00077809"/>
    </source>
</evidence>
<dbReference type="InterPro" id="IPR010038">
    <property type="entry name" value="MoaD_arc-typ"/>
</dbReference>
<evidence type="ECO:0000256" key="7">
    <source>
        <dbReference type="ARBA" id="ARBA00063099"/>
    </source>
</evidence>
<evidence type="ECO:0000256" key="1">
    <source>
        <dbReference type="ARBA" id="ARBA00005046"/>
    </source>
</evidence>
<keyword evidence="2" id="KW-0547">Nucleotide-binding</keyword>
<sequence length="77" mass="8211">MNKVLFFAHLRDEAGQESVEVEAAGKSIAELKQELASAYGIQKLDAVMAAVNEEFADDDDIIKEGDTVAFIPPVSGG</sequence>
<evidence type="ECO:0000256" key="11">
    <source>
        <dbReference type="ARBA" id="ARBA00078020"/>
    </source>
</evidence>
<dbReference type="RefSeq" id="WP_150442403.1">
    <property type="nucleotide sequence ID" value="NZ_VYKL01000045.1"/>
</dbReference>
<comment type="caution">
    <text evidence="13">The sequence shown here is derived from an EMBL/GenBank/DDBJ whole genome shotgun (WGS) entry which is preliminary data.</text>
</comment>
<dbReference type="InterPro" id="IPR003749">
    <property type="entry name" value="ThiS/MoaD-like"/>
</dbReference>
<keyword evidence="14" id="KW-1185">Reference proteome</keyword>
<dbReference type="UniPathway" id="UPA00344"/>
<dbReference type="GO" id="GO:0006777">
    <property type="term" value="P:Mo-molybdopterin cofactor biosynthetic process"/>
    <property type="evidence" value="ECO:0007669"/>
    <property type="project" value="UniProtKB-KW"/>
</dbReference>
<name>A0A5J5H1U3_9BACI</name>
<comment type="subunit">
    <text evidence="7">Heterotetramer of 2 MoaD subunits and 2 MoaE subunits. Forms a stable heterotetrameric complex of 2 MoaD and 2 MoeB during adenylation of MoaD by MoeB. During catalysis MoaD shuttles between the two heterotetrameric complexes.</text>
</comment>
<dbReference type="FunFam" id="3.10.20.30:FF:000010">
    <property type="entry name" value="Molybdopterin synthase sulfur carrier subunit"/>
    <property type="match status" value="1"/>
</dbReference>
<evidence type="ECO:0000256" key="6">
    <source>
        <dbReference type="ARBA" id="ARBA00054425"/>
    </source>
</evidence>
<dbReference type="Gene3D" id="3.10.20.30">
    <property type="match status" value="1"/>
</dbReference>
<accession>A0A5J5H1U3</accession>
<comment type="pathway">
    <text evidence="1">Cofactor biosynthesis; molybdopterin biosynthesis.</text>
</comment>
<dbReference type="InterPro" id="IPR012675">
    <property type="entry name" value="Beta-grasp_dom_sf"/>
</dbReference>
<evidence type="ECO:0000256" key="2">
    <source>
        <dbReference type="ARBA" id="ARBA00022741"/>
    </source>
</evidence>
<dbReference type="PANTHER" id="PTHR33359:SF1">
    <property type="entry name" value="MOLYBDOPTERIN SYNTHASE SULFUR CARRIER SUBUNIT"/>
    <property type="match status" value="1"/>
</dbReference>
<dbReference type="PANTHER" id="PTHR33359">
    <property type="entry name" value="MOLYBDOPTERIN SYNTHASE SULFUR CARRIER SUBUNIT"/>
    <property type="match status" value="1"/>
</dbReference>
<dbReference type="SUPFAM" id="SSF54285">
    <property type="entry name" value="MoaD/ThiS"/>
    <property type="match status" value="1"/>
</dbReference>
<dbReference type="EMBL" id="VYKL01000045">
    <property type="protein sequence ID" value="KAA9014475.1"/>
    <property type="molecule type" value="Genomic_DNA"/>
</dbReference>
<evidence type="ECO:0000256" key="12">
    <source>
        <dbReference type="ARBA" id="ARBA00078992"/>
    </source>
</evidence>
<dbReference type="Pfam" id="PF02597">
    <property type="entry name" value="ThiS"/>
    <property type="match status" value="1"/>
</dbReference>
<evidence type="ECO:0000313" key="13">
    <source>
        <dbReference type="EMBL" id="KAA9014475.1"/>
    </source>
</evidence>
<comment type="similarity">
    <text evidence="4">Belongs to the MoaD family.</text>
</comment>
<reference evidence="13 14" key="1">
    <citation type="submission" date="2019-09" db="EMBL/GenBank/DDBJ databases">
        <title>Whole genome sequences of isolates from the Mars Exploration Rovers.</title>
        <authorList>
            <person name="Seuylemezian A."/>
            <person name="Vaishampayan P."/>
        </authorList>
    </citation>
    <scope>NUCLEOTIDE SEQUENCE [LARGE SCALE GENOMIC DNA]</scope>
    <source>
        <strain evidence="13 14">MER_TA_151</strain>
    </source>
</reference>
<dbReference type="GO" id="GO:1990133">
    <property type="term" value="C:molybdopterin adenylyltransferase complex"/>
    <property type="evidence" value="ECO:0007669"/>
    <property type="project" value="TreeGrafter"/>
</dbReference>
<evidence type="ECO:0000256" key="5">
    <source>
        <dbReference type="ARBA" id="ARBA00024247"/>
    </source>
</evidence>
<dbReference type="InterPro" id="IPR016155">
    <property type="entry name" value="Mopterin_synth/thiamin_S_b"/>
</dbReference>
<dbReference type="GO" id="GO:0000166">
    <property type="term" value="F:nucleotide binding"/>
    <property type="evidence" value="ECO:0007669"/>
    <property type="project" value="UniProtKB-KW"/>
</dbReference>
<dbReference type="NCBIfam" id="TIGR01687">
    <property type="entry name" value="moaD_arch"/>
    <property type="match status" value="1"/>
</dbReference>
<evidence type="ECO:0000313" key="14">
    <source>
        <dbReference type="Proteomes" id="UP000326671"/>
    </source>
</evidence>
<dbReference type="InterPro" id="IPR044672">
    <property type="entry name" value="MOCS2A"/>
</dbReference>
<evidence type="ECO:0000256" key="3">
    <source>
        <dbReference type="ARBA" id="ARBA00023150"/>
    </source>
</evidence>
<proteinExistence type="inferred from homology"/>
<dbReference type="AlphaFoldDB" id="A0A5J5H1U3"/>
<evidence type="ECO:0000256" key="8">
    <source>
        <dbReference type="ARBA" id="ARBA00075076"/>
    </source>
</evidence>
<keyword evidence="3" id="KW-0501">Molybdenum cofactor biosynthesis</keyword>
<comment type="function">
    <text evidence="6">Involved in sulfur transfer in the conversion of molybdopterin precursor Z to molybdopterin.</text>
</comment>